<name>A0ABS8V3U6_DATST</name>
<accession>A0ABS8V3U6</accession>
<dbReference type="PANTHER" id="PTHR33333:SF46">
    <property type="entry name" value="LOW QUALITY PROTEIN: GLYCINE-RICH PROTEIN DOT1"/>
    <property type="match status" value="1"/>
</dbReference>
<dbReference type="EMBL" id="JACEIK010003269">
    <property type="protein sequence ID" value="MCD9641077.1"/>
    <property type="molecule type" value="Genomic_DNA"/>
</dbReference>
<comment type="caution">
    <text evidence="2">The sequence shown here is derived from an EMBL/GenBank/DDBJ whole genome shotgun (WGS) entry which is preliminary data.</text>
</comment>
<keyword evidence="1" id="KW-1133">Transmembrane helix</keyword>
<evidence type="ECO:0000313" key="2">
    <source>
        <dbReference type="EMBL" id="MCD9641077.1"/>
    </source>
</evidence>
<keyword evidence="1" id="KW-0472">Membrane</keyword>
<dbReference type="PANTHER" id="PTHR33333">
    <property type="entry name" value="ERYTHROCYTE MEMBRANE PROTEIN 1-LIKE"/>
    <property type="match status" value="1"/>
</dbReference>
<dbReference type="InterPro" id="IPR039926">
    <property type="entry name" value="Egg_app_1"/>
</dbReference>
<protein>
    <submittedName>
        <fullName evidence="2">Uncharacterized protein</fullName>
    </submittedName>
</protein>
<organism evidence="2 3">
    <name type="scientific">Datura stramonium</name>
    <name type="common">Jimsonweed</name>
    <name type="synonym">Common thornapple</name>
    <dbReference type="NCBI Taxonomy" id="4076"/>
    <lineage>
        <taxon>Eukaryota</taxon>
        <taxon>Viridiplantae</taxon>
        <taxon>Streptophyta</taxon>
        <taxon>Embryophyta</taxon>
        <taxon>Tracheophyta</taxon>
        <taxon>Spermatophyta</taxon>
        <taxon>Magnoliopsida</taxon>
        <taxon>eudicotyledons</taxon>
        <taxon>Gunneridae</taxon>
        <taxon>Pentapetalae</taxon>
        <taxon>asterids</taxon>
        <taxon>lamiids</taxon>
        <taxon>Solanales</taxon>
        <taxon>Solanaceae</taxon>
        <taxon>Solanoideae</taxon>
        <taxon>Datureae</taxon>
        <taxon>Datura</taxon>
    </lineage>
</organism>
<reference evidence="2 3" key="1">
    <citation type="journal article" date="2021" name="BMC Genomics">
        <title>Datura genome reveals duplications of psychoactive alkaloid biosynthetic genes and high mutation rate following tissue culture.</title>
        <authorList>
            <person name="Rajewski A."/>
            <person name="Carter-House D."/>
            <person name="Stajich J."/>
            <person name="Litt A."/>
        </authorList>
    </citation>
    <scope>NUCLEOTIDE SEQUENCE [LARGE SCALE GENOMIC DNA]</scope>
    <source>
        <strain evidence="2">AR-01</strain>
    </source>
</reference>
<feature type="transmembrane region" description="Helical" evidence="1">
    <location>
        <begin position="48"/>
        <end position="67"/>
    </location>
</feature>
<evidence type="ECO:0000313" key="3">
    <source>
        <dbReference type="Proteomes" id="UP000823775"/>
    </source>
</evidence>
<proteinExistence type="predicted"/>
<dbReference type="Proteomes" id="UP000823775">
    <property type="component" value="Unassembled WGS sequence"/>
</dbReference>
<keyword evidence="3" id="KW-1185">Reference proteome</keyword>
<evidence type="ECO:0000256" key="1">
    <source>
        <dbReference type="SAM" id="Phobius"/>
    </source>
</evidence>
<sequence length="122" mass="14486">MGIDEVKNYVVEKLKELLLLLDNFFGQFLGWFDKVFPPDTRKEKINHWFHVALPFLIVALIFAIVSYCCCRGRRDDDDDHVYEEIRMMKAPGRNCTMSRSTFESDPKFYFQNLRSYPGDYLV</sequence>
<keyword evidence="1" id="KW-0812">Transmembrane</keyword>
<gene>
    <name evidence="2" type="ORF">HAX54_026911</name>
</gene>